<keyword evidence="3" id="KW-1185">Reference proteome</keyword>
<feature type="non-terminal residue" evidence="2">
    <location>
        <position position="1"/>
    </location>
</feature>
<gene>
    <name evidence="2" type="ORF">THAOC_15477</name>
</gene>
<comment type="caution">
    <text evidence="2">The sequence shown here is derived from an EMBL/GenBank/DDBJ whole genome shotgun (WGS) entry which is preliminary data.</text>
</comment>
<name>K0SES1_THAOC</name>
<proteinExistence type="predicted"/>
<feature type="compositionally biased region" description="Pro residues" evidence="1">
    <location>
        <begin position="80"/>
        <end position="93"/>
    </location>
</feature>
<dbReference type="Proteomes" id="UP000266841">
    <property type="component" value="Unassembled WGS sequence"/>
</dbReference>
<organism evidence="2 3">
    <name type="scientific">Thalassiosira oceanica</name>
    <name type="common">Marine diatom</name>
    <dbReference type="NCBI Taxonomy" id="159749"/>
    <lineage>
        <taxon>Eukaryota</taxon>
        <taxon>Sar</taxon>
        <taxon>Stramenopiles</taxon>
        <taxon>Ochrophyta</taxon>
        <taxon>Bacillariophyta</taxon>
        <taxon>Coscinodiscophyceae</taxon>
        <taxon>Thalassiosirophycidae</taxon>
        <taxon>Thalassiosirales</taxon>
        <taxon>Thalassiosiraceae</taxon>
        <taxon>Thalassiosira</taxon>
    </lineage>
</organism>
<evidence type="ECO:0000313" key="2">
    <source>
        <dbReference type="EMBL" id="EJK63845.1"/>
    </source>
</evidence>
<evidence type="ECO:0000256" key="1">
    <source>
        <dbReference type="SAM" id="MobiDB-lite"/>
    </source>
</evidence>
<sequence length="149" mass="14343">RAEGRGGTASPTLSPVGSGGSGAPTKAGGLASLPPASDLTYGPTTAEGGGSAPAATDPPTAHPVPTYRPTDFDEGELPVPEVPLPPVPAPEIPLPETGSPTPAPTHARTPAPITTESPTLAPVPRPSTAAPVTSGPVSPDPGGGAFPST</sequence>
<dbReference type="EMBL" id="AGNL01017962">
    <property type="protein sequence ID" value="EJK63845.1"/>
    <property type="molecule type" value="Genomic_DNA"/>
</dbReference>
<accession>K0SES1</accession>
<evidence type="ECO:0000313" key="3">
    <source>
        <dbReference type="Proteomes" id="UP000266841"/>
    </source>
</evidence>
<reference evidence="2 3" key="1">
    <citation type="journal article" date="2012" name="Genome Biol.">
        <title>Genome and low-iron response of an oceanic diatom adapted to chronic iron limitation.</title>
        <authorList>
            <person name="Lommer M."/>
            <person name="Specht M."/>
            <person name="Roy A.S."/>
            <person name="Kraemer L."/>
            <person name="Andreson R."/>
            <person name="Gutowska M.A."/>
            <person name="Wolf J."/>
            <person name="Bergner S.V."/>
            <person name="Schilhabel M.B."/>
            <person name="Klostermeier U.C."/>
            <person name="Beiko R.G."/>
            <person name="Rosenstiel P."/>
            <person name="Hippler M."/>
            <person name="Laroche J."/>
        </authorList>
    </citation>
    <scope>NUCLEOTIDE SEQUENCE [LARGE SCALE GENOMIC DNA]</scope>
    <source>
        <strain evidence="2 3">CCMP1005</strain>
    </source>
</reference>
<protein>
    <submittedName>
        <fullName evidence="2">Uncharacterized protein</fullName>
    </submittedName>
</protein>
<feature type="compositionally biased region" description="Low complexity" evidence="1">
    <location>
        <begin position="104"/>
        <end position="115"/>
    </location>
</feature>
<feature type="region of interest" description="Disordered" evidence="1">
    <location>
        <begin position="1"/>
        <end position="149"/>
    </location>
</feature>
<feature type="compositionally biased region" description="Low complexity" evidence="1">
    <location>
        <begin position="52"/>
        <end position="65"/>
    </location>
</feature>
<dbReference type="AlphaFoldDB" id="K0SES1"/>